<accession>A0A1I4TM92</accession>
<dbReference type="Proteomes" id="UP000199561">
    <property type="component" value="Unassembled WGS sequence"/>
</dbReference>
<protein>
    <submittedName>
        <fullName evidence="2">Uncharacterized protein</fullName>
    </submittedName>
</protein>
<keyword evidence="3" id="KW-1185">Reference proteome</keyword>
<dbReference type="RefSeq" id="WP_218143485.1">
    <property type="nucleotide sequence ID" value="NZ_FOUF01000033.1"/>
</dbReference>
<feature type="signal peptide" evidence="1">
    <location>
        <begin position="1"/>
        <end position="18"/>
    </location>
</feature>
<name>A0A1I4TM92_9PROT</name>
<evidence type="ECO:0000313" key="3">
    <source>
        <dbReference type="Proteomes" id="UP000199561"/>
    </source>
</evidence>
<organism evidence="2 3">
    <name type="scientific">Nitrosomonas nitrosa</name>
    <dbReference type="NCBI Taxonomy" id="52442"/>
    <lineage>
        <taxon>Bacteria</taxon>
        <taxon>Pseudomonadati</taxon>
        <taxon>Pseudomonadota</taxon>
        <taxon>Betaproteobacteria</taxon>
        <taxon>Nitrosomonadales</taxon>
        <taxon>Nitrosomonadaceae</taxon>
        <taxon>Nitrosomonas</taxon>
    </lineage>
</organism>
<reference evidence="2 3" key="1">
    <citation type="submission" date="2016-10" db="EMBL/GenBank/DDBJ databases">
        <authorList>
            <person name="de Groot N.N."/>
        </authorList>
    </citation>
    <scope>NUCLEOTIDE SEQUENCE [LARGE SCALE GENOMIC DNA]</scope>
    <source>
        <strain evidence="2 3">Nm146</strain>
    </source>
</reference>
<keyword evidence="1" id="KW-0732">Signal</keyword>
<evidence type="ECO:0000256" key="1">
    <source>
        <dbReference type="SAM" id="SignalP"/>
    </source>
</evidence>
<dbReference type="EMBL" id="FOUF01000033">
    <property type="protein sequence ID" value="SFM77878.1"/>
    <property type="molecule type" value="Genomic_DNA"/>
</dbReference>
<sequence>MHLQLGFLAFLFASNLFAWSTETSDDIWRSGWGQGVSEAEVTRGSGNKIYVACLSGREWPLDMGSSISFMLAGDGPKPNSELLIIFDKKHPESFSVDKHGKITSDCRACAANFDYLIEQLKKHSSIYVRFSDGRESTFTLKGSAKAIGECPSAWSQ</sequence>
<proteinExistence type="predicted"/>
<dbReference type="AlphaFoldDB" id="A0A1I4TM92"/>
<evidence type="ECO:0000313" key="2">
    <source>
        <dbReference type="EMBL" id="SFM77878.1"/>
    </source>
</evidence>
<feature type="chain" id="PRO_5011693585" evidence="1">
    <location>
        <begin position="19"/>
        <end position="156"/>
    </location>
</feature>
<dbReference type="STRING" id="52442.SAMN05421880_13312"/>
<gene>
    <name evidence="2" type="ORF">SAMN05421880_13312</name>
</gene>